<comment type="caution">
    <text evidence="5">The sequence shown here is derived from an EMBL/GenBank/DDBJ whole genome shotgun (WGS) entry which is preliminary data.</text>
</comment>
<name>A0A412TNM2_9BACT</name>
<evidence type="ECO:0000256" key="4">
    <source>
        <dbReference type="ARBA" id="ARBA00023163"/>
    </source>
</evidence>
<evidence type="ECO:0000313" key="5">
    <source>
        <dbReference type="EMBL" id="RGU55361.1"/>
    </source>
</evidence>
<dbReference type="Pfam" id="PF08281">
    <property type="entry name" value="Sigma70_r4_2"/>
    <property type="match status" value="1"/>
</dbReference>
<dbReference type="NCBIfam" id="TIGR02985">
    <property type="entry name" value="Sig70_bacteroi1"/>
    <property type="match status" value="1"/>
</dbReference>
<dbReference type="InterPro" id="IPR013324">
    <property type="entry name" value="RNA_pol_sigma_r3/r4-like"/>
</dbReference>
<dbReference type="SMART" id="SM00421">
    <property type="entry name" value="HTH_LUXR"/>
    <property type="match status" value="1"/>
</dbReference>
<evidence type="ECO:0000313" key="6">
    <source>
        <dbReference type="Proteomes" id="UP000284243"/>
    </source>
</evidence>
<dbReference type="PANTHER" id="PTHR43133">
    <property type="entry name" value="RNA POLYMERASE ECF-TYPE SIGMA FACTO"/>
    <property type="match status" value="1"/>
</dbReference>
<dbReference type="Proteomes" id="UP000284243">
    <property type="component" value="Unassembled WGS sequence"/>
</dbReference>
<dbReference type="InterPro" id="IPR039425">
    <property type="entry name" value="RNA_pol_sigma-70-like"/>
</dbReference>
<dbReference type="GO" id="GO:0016987">
    <property type="term" value="F:sigma factor activity"/>
    <property type="evidence" value="ECO:0007669"/>
    <property type="project" value="UniProtKB-KW"/>
</dbReference>
<protein>
    <submittedName>
        <fullName evidence="5">RNA polymerase sigma-70 factor</fullName>
    </submittedName>
</protein>
<dbReference type="InterPro" id="IPR013249">
    <property type="entry name" value="RNA_pol_sigma70_r4_t2"/>
</dbReference>
<dbReference type="InterPro" id="IPR014327">
    <property type="entry name" value="RNA_pol_sigma70_bacteroid"/>
</dbReference>
<dbReference type="RefSeq" id="WP_013613546.1">
    <property type="nucleotide sequence ID" value="NZ_CABJFF010000012.1"/>
</dbReference>
<reference evidence="5 6" key="1">
    <citation type="submission" date="2018-08" db="EMBL/GenBank/DDBJ databases">
        <title>A genome reference for cultivated species of the human gut microbiota.</title>
        <authorList>
            <person name="Zou Y."/>
            <person name="Xue W."/>
            <person name="Luo G."/>
        </authorList>
    </citation>
    <scope>NUCLEOTIDE SEQUENCE [LARGE SCALE GENOMIC DNA]</scope>
    <source>
        <strain evidence="5 6">AF16-14</strain>
    </source>
</reference>
<sequence length="177" mass="21379">MKKEIFGYKSFEDLFNQYFEDLMRFVYGYVGNEEVARDIVHDVFLTFWNHREHLDFSWSLKSYLFTLSRNYALNYLRHQKVVAQNEEALMREMESIQDEWEDYDQKIERLQAGLAALPDKQREVLIKCFVEGKKYREIADEMDISLNTVKTHLKRAVHFLREELPDGLTLLFMLKYN</sequence>
<dbReference type="CDD" id="cd06171">
    <property type="entry name" value="Sigma70_r4"/>
    <property type="match status" value="1"/>
</dbReference>
<keyword evidence="3" id="KW-0731">Sigma factor</keyword>
<gene>
    <name evidence="5" type="ORF">DWW57_12475</name>
</gene>
<dbReference type="InterPro" id="IPR013325">
    <property type="entry name" value="RNA_pol_sigma_r2"/>
</dbReference>
<proteinExistence type="inferred from homology"/>
<organism evidence="5 6">
    <name type="scientific">Odoribacter splanchnicus</name>
    <dbReference type="NCBI Taxonomy" id="28118"/>
    <lineage>
        <taxon>Bacteria</taxon>
        <taxon>Pseudomonadati</taxon>
        <taxon>Bacteroidota</taxon>
        <taxon>Bacteroidia</taxon>
        <taxon>Bacteroidales</taxon>
        <taxon>Odoribacteraceae</taxon>
        <taxon>Odoribacter</taxon>
    </lineage>
</organism>
<keyword evidence="2" id="KW-0805">Transcription regulation</keyword>
<dbReference type="Gene3D" id="1.10.10.10">
    <property type="entry name" value="Winged helix-like DNA-binding domain superfamily/Winged helix DNA-binding domain"/>
    <property type="match status" value="1"/>
</dbReference>
<dbReference type="EMBL" id="QRYC01000018">
    <property type="protein sequence ID" value="RGU55361.1"/>
    <property type="molecule type" value="Genomic_DNA"/>
</dbReference>
<dbReference type="GO" id="GO:0006352">
    <property type="term" value="P:DNA-templated transcription initiation"/>
    <property type="evidence" value="ECO:0007669"/>
    <property type="project" value="InterPro"/>
</dbReference>
<dbReference type="InterPro" id="IPR036388">
    <property type="entry name" value="WH-like_DNA-bd_sf"/>
</dbReference>
<dbReference type="GeneID" id="61276629"/>
<dbReference type="NCBIfam" id="TIGR02937">
    <property type="entry name" value="sigma70-ECF"/>
    <property type="match status" value="1"/>
</dbReference>
<dbReference type="Pfam" id="PF04542">
    <property type="entry name" value="Sigma70_r2"/>
    <property type="match status" value="1"/>
</dbReference>
<dbReference type="Gene3D" id="1.10.1740.10">
    <property type="match status" value="1"/>
</dbReference>
<evidence type="ECO:0000256" key="1">
    <source>
        <dbReference type="ARBA" id="ARBA00010641"/>
    </source>
</evidence>
<dbReference type="SUPFAM" id="SSF88946">
    <property type="entry name" value="Sigma2 domain of RNA polymerase sigma factors"/>
    <property type="match status" value="1"/>
</dbReference>
<keyword evidence="4" id="KW-0804">Transcription</keyword>
<dbReference type="InterPro" id="IPR007627">
    <property type="entry name" value="RNA_pol_sigma70_r2"/>
</dbReference>
<dbReference type="GO" id="GO:0003677">
    <property type="term" value="F:DNA binding"/>
    <property type="evidence" value="ECO:0007669"/>
    <property type="project" value="InterPro"/>
</dbReference>
<dbReference type="AlphaFoldDB" id="A0A412TNM2"/>
<evidence type="ECO:0000256" key="2">
    <source>
        <dbReference type="ARBA" id="ARBA00023015"/>
    </source>
</evidence>
<dbReference type="PANTHER" id="PTHR43133:SF46">
    <property type="entry name" value="RNA POLYMERASE SIGMA-70 FACTOR ECF SUBFAMILY"/>
    <property type="match status" value="1"/>
</dbReference>
<dbReference type="InterPro" id="IPR000792">
    <property type="entry name" value="Tscrpt_reg_LuxR_C"/>
</dbReference>
<dbReference type="SUPFAM" id="SSF88659">
    <property type="entry name" value="Sigma3 and sigma4 domains of RNA polymerase sigma factors"/>
    <property type="match status" value="1"/>
</dbReference>
<accession>A0A412TNM2</accession>
<evidence type="ECO:0000256" key="3">
    <source>
        <dbReference type="ARBA" id="ARBA00023082"/>
    </source>
</evidence>
<comment type="similarity">
    <text evidence="1">Belongs to the sigma-70 factor family. ECF subfamily.</text>
</comment>
<dbReference type="InterPro" id="IPR014284">
    <property type="entry name" value="RNA_pol_sigma-70_dom"/>
</dbReference>